<comment type="caution">
    <text evidence="3">The sequence shown here is derived from an EMBL/GenBank/DDBJ whole genome shotgun (WGS) entry which is preliminary data.</text>
</comment>
<evidence type="ECO:0000313" key="4">
    <source>
        <dbReference type="Proteomes" id="UP000738349"/>
    </source>
</evidence>
<feature type="domain" description="PD-(D/E)XK nuclease-like" evidence="2">
    <location>
        <begin position="124"/>
        <end position="368"/>
    </location>
</feature>
<dbReference type="InterPro" id="IPR046797">
    <property type="entry name" value="PDDEXK_12"/>
</dbReference>
<dbReference type="Pfam" id="PF20516">
    <property type="entry name" value="PDDEXK_12"/>
    <property type="match status" value="1"/>
</dbReference>
<reference evidence="3" key="1">
    <citation type="journal article" date="2021" name="Nat. Commun.">
        <title>Genetic determinants of endophytism in the Arabidopsis root mycobiome.</title>
        <authorList>
            <person name="Mesny F."/>
            <person name="Miyauchi S."/>
            <person name="Thiergart T."/>
            <person name="Pickel B."/>
            <person name="Atanasova L."/>
            <person name="Karlsson M."/>
            <person name="Huettel B."/>
            <person name="Barry K.W."/>
            <person name="Haridas S."/>
            <person name="Chen C."/>
            <person name="Bauer D."/>
            <person name="Andreopoulos W."/>
            <person name="Pangilinan J."/>
            <person name="LaButti K."/>
            <person name="Riley R."/>
            <person name="Lipzen A."/>
            <person name="Clum A."/>
            <person name="Drula E."/>
            <person name="Henrissat B."/>
            <person name="Kohler A."/>
            <person name="Grigoriev I.V."/>
            <person name="Martin F.M."/>
            <person name="Hacquard S."/>
        </authorList>
    </citation>
    <scope>NUCLEOTIDE SEQUENCE</scope>
    <source>
        <strain evidence="3">MPI-CAGE-AT-0147</strain>
    </source>
</reference>
<dbReference type="AlphaFoldDB" id="A0A9P9E5F3"/>
<proteinExistence type="predicted"/>
<feature type="region of interest" description="Disordered" evidence="1">
    <location>
        <begin position="1"/>
        <end position="63"/>
    </location>
</feature>
<dbReference type="EMBL" id="JAGMUV010000016">
    <property type="protein sequence ID" value="KAH7132774.1"/>
    <property type="molecule type" value="Genomic_DNA"/>
</dbReference>
<organism evidence="3 4">
    <name type="scientific">Dactylonectria macrodidyma</name>
    <dbReference type="NCBI Taxonomy" id="307937"/>
    <lineage>
        <taxon>Eukaryota</taxon>
        <taxon>Fungi</taxon>
        <taxon>Dikarya</taxon>
        <taxon>Ascomycota</taxon>
        <taxon>Pezizomycotina</taxon>
        <taxon>Sordariomycetes</taxon>
        <taxon>Hypocreomycetidae</taxon>
        <taxon>Hypocreales</taxon>
        <taxon>Nectriaceae</taxon>
        <taxon>Dactylonectria</taxon>
    </lineage>
</organism>
<gene>
    <name evidence="3" type="ORF">EDB81DRAFT_659592</name>
</gene>
<evidence type="ECO:0000256" key="1">
    <source>
        <dbReference type="SAM" id="MobiDB-lite"/>
    </source>
</evidence>
<feature type="compositionally biased region" description="Basic residues" evidence="1">
    <location>
        <begin position="1"/>
        <end position="10"/>
    </location>
</feature>
<accession>A0A9P9E5F3</accession>
<protein>
    <recommendedName>
        <fullName evidence="2">PD-(D/E)XK nuclease-like domain-containing protein</fullName>
    </recommendedName>
</protein>
<sequence length="402" mass="44428">MAPGTPKKRKTDTIIADADLNDATPRPRPSTLYHGDVSDTASLSSQSQSRTPASGRSSPTKLYPFLPLDPDGLEIMPMDLDHADMPDSLARLVEDIEAIGAGQQVVHGSLKVPITQLKAASRSFSSFRDSVYTTDHDNPSSPPSPERFLQDILKIVADAYNCQLLEQDETGWNHLVHTPLLDAILNRQLETSNLVSFTPCMAASIIPAYRINSVPGTRVDYAMCVNPDYDVQPGVRNAIQDLRRNSREASVNHTGFAPLRNRLASVSIETKRYGGHERKAEFQLGIWQSAQWKLLSEKAGPDVPELLSFIPGIVVQGHEWKLVATTYKGGKTKLWTSRLFGSTQTALGTFQIVAGVARLRRWSTEEYWPWYKAHVLRLGSQNTPTTTSRLVTSLEPPKTVGD</sequence>
<feature type="compositionally biased region" description="Low complexity" evidence="1">
    <location>
        <begin position="38"/>
        <end position="54"/>
    </location>
</feature>
<evidence type="ECO:0000313" key="3">
    <source>
        <dbReference type="EMBL" id="KAH7132774.1"/>
    </source>
</evidence>
<dbReference type="Proteomes" id="UP000738349">
    <property type="component" value="Unassembled WGS sequence"/>
</dbReference>
<evidence type="ECO:0000259" key="2">
    <source>
        <dbReference type="Pfam" id="PF20516"/>
    </source>
</evidence>
<keyword evidence="4" id="KW-1185">Reference proteome</keyword>
<name>A0A9P9E5F3_9HYPO</name>
<dbReference type="OrthoDB" id="4161186at2759"/>